<feature type="compositionally biased region" description="Basic and acidic residues" evidence="1">
    <location>
        <begin position="210"/>
        <end position="222"/>
    </location>
</feature>
<organism evidence="2 3">
    <name type="scientific">Meristemomyces frigidus</name>
    <dbReference type="NCBI Taxonomy" id="1508187"/>
    <lineage>
        <taxon>Eukaryota</taxon>
        <taxon>Fungi</taxon>
        <taxon>Dikarya</taxon>
        <taxon>Ascomycota</taxon>
        <taxon>Pezizomycotina</taxon>
        <taxon>Dothideomycetes</taxon>
        <taxon>Dothideomycetidae</taxon>
        <taxon>Mycosphaerellales</taxon>
        <taxon>Teratosphaeriaceae</taxon>
        <taxon>Meristemomyces</taxon>
    </lineage>
</organism>
<dbReference type="Proteomes" id="UP001310890">
    <property type="component" value="Unassembled WGS sequence"/>
</dbReference>
<evidence type="ECO:0000256" key="1">
    <source>
        <dbReference type="SAM" id="MobiDB-lite"/>
    </source>
</evidence>
<feature type="compositionally biased region" description="Basic residues" evidence="1">
    <location>
        <begin position="1"/>
        <end position="10"/>
    </location>
</feature>
<feature type="region of interest" description="Disordered" evidence="1">
    <location>
        <begin position="151"/>
        <end position="250"/>
    </location>
</feature>
<feature type="compositionally biased region" description="Polar residues" evidence="1">
    <location>
        <begin position="157"/>
        <end position="166"/>
    </location>
</feature>
<dbReference type="AlphaFoldDB" id="A0AAN7T9U7"/>
<evidence type="ECO:0000313" key="2">
    <source>
        <dbReference type="EMBL" id="KAK5108284.1"/>
    </source>
</evidence>
<evidence type="ECO:0000313" key="3">
    <source>
        <dbReference type="Proteomes" id="UP001310890"/>
    </source>
</evidence>
<accession>A0AAN7T9U7</accession>
<reference evidence="2" key="1">
    <citation type="submission" date="2023-08" db="EMBL/GenBank/DDBJ databases">
        <title>Black Yeasts Isolated from many extreme environments.</title>
        <authorList>
            <person name="Coleine C."/>
            <person name="Stajich J.E."/>
            <person name="Selbmann L."/>
        </authorList>
    </citation>
    <scope>NUCLEOTIDE SEQUENCE</scope>
    <source>
        <strain evidence="2">CCFEE 5401</strain>
    </source>
</reference>
<feature type="region of interest" description="Disordered" evidence="1">
    <location>
        <begin position="1"/>
        <end position="21"/>
    </location>
</feature>
<name>A0AAN7T9U7_9PEZI</name>
<dbReference type="EMBL" id="JAVRRL010000090">
    <property type="protein sequence ID" value="KAK5108284.1"/>
    <property type="molecule type" value="Genomic_DNA"/>
</dbReference>
<protein>
    <submittedName>
        <fullName evidence="2">Uncharacterized protein</fullName>
    </submittedName>
</protein>
<sequence>MPRTNSRKSRSPVWSPTVKPPPPAHLSFYDPDILYQADRILCQANNAKYDLKKLGTSTFKRQAQRNKAGEVMSENWMDKTGCKFSEIMLDRAMYGRWQHVLVVFAAEAKACERRKAVREADGKGEVREQVLAASNVRRTRTMLRRERMEREARALTSRSAESSATLSDDETIVADDASSFRTVTPGSPPKQVRGGRAGVSTRSYNGVDLGGRDSDVDAHLNIEPEASQWQRSSIRPADNQPTTTLLISGP</sequence>
<feature type="compositionally biased region" description="Polar residues" evidence="1">
    <location>
        <begin position="227"/>
        <end position="250"/>
    </location>
</feature>
<gene>
    <name evidence="2" type="ORF">LTR62_008599</name>
</gene>
<proteinExistence type="predicted"/>
<comment type="caution">
    <text evidence="2">The sequence shown here is derived from an EMBL/GenBank/DDBJ whole genome shotgun (WGS) entry which is preliminary data.</text>
</comment>